<keyword evidence="7" id="KW-0812">Transmembrane</keyword>
<dbReference type="InterPro" id="IPR008966">
    <property type="entry name" value="Adhesion_dom_sf"/>
</dbReference>
<keyword evidence="3" id="KW-0964">Secreted</keyword>
<sequence length="1667" mass="186546">MILCLSCVVVFCTVYALILPAITLERKTVCGQEEHSHTEECYSSDGQLTCGKTEHTHTESCYADDKTLEDQSGEDPQQTPEQNSGQSQEQNQNQSQDQSQSQDQVQMSNDGNVTQNGENGDTAGTTADETTGVTGEYVLNEHTENITYVKLTYRENGVEKEVPSGETAIRPDDSSMMIKVGFTRIPVTELKNSGGSFTYQLPDVFRIKNITTSDIKNDKDEVIGTITVSTDGKVVVKYNEDILNKLGEDKTIDGEFFVSAQLKLSSVDSKTNQTTVHTPTGDITVKLDPDYYERYGNVTVGKQCSKDDKNSEYIKYTITVTAGEDGCKNVYVVDQFTQNKDLVTYVGIDKNETSLPPTENALNPYETITGNSSPVAGKIYLTNALTEQVIPDPITDSTAISEPGSFVWNIAEMEAGESRTLTYYVKLKENATFSNKDLINEAKAYTRKDTESTTYLKGEKQATFNVSIGYDMIPKAIIKQEDGKDYKKNADGSYEIAYKIKFDVNSNSNYPIQKFEFRDYLDYPDKFNTDSKMRPYISYDRTSVQLHVKKAGEAETVYDYTKLTISWANGNDDYQENWTDTNSNPTRFKVSKLNGSPITIYPGDSYYVTYKITVKPEVYAAMQSDKVTITNRYLAYVDNEKGGQEINRVWQQLELNEYSWVQKKQPKVTNQSETISMENQEGTSNIYVYDSSGTITQGSTETEFIVPEGCYQYMVKVNQTQGQFDVTGATLTDSLDKDAMKYVGYVKITAYDTSNKAAGTKWVKIDDQTSFSLKLSQLGWKNNNYSYQFEYYAKPVDLSTIGETKVTNTFKLTDEVKKYGSDEKFTFDNVNSSVEVILQGNYHLNAAKKAWYYEEPEENATTWQNGKLYWIIEVNGSAIKKDTEIKDAISWDNGLTDSFIHKNEASIAGIYKGDLGEIKGYSSFEEFETQNANSSKQDISSLFELKYQQDKSGFSGDNYNNLIFKAKEDITLGDGQTLYIIVRTEPQSLPDQYRKPYTYRNEIYKTEPGETQTKIGSADQKLYHGGEILKELGQVFTYDGKNVTTDSSIDGADKGDSGKICSDLLKDTGSGIYAAWAFKVNHGGGLNSNYRILEEIPEGMELAYIRIKWKGANATNVESSEIADLGSEWTKVENNSTNDDKQSQSTIYYVRNDKKQALIQLGRFQADHIEDQGSVDVQVVCRVTDPNVLLGGEEKTFTNKVILQSEDGRKDLATAMADAKIKDMNLTKENGYSTTSSNESQKVTYTIVANSRGQKLLTAEGEKLTLVDTLGEYLSFDSESLKATNIKTKEQVEIQSSYNPKDKTIEIVIPDETPVEITYSVTVNIAPNKKVPLQNSVHWKSYSAKGGTTNKIEQFSYQLSVGGSSGTTSHPNLTIRKIDQDNTSNKMNGVEFEVYECEMKNGQIQHKDNAKNVKAIIQDGTCVINTNQFTMDFNTIYEVKETKAANGYKLDETPHYIMCVKQVEGKYPEAATAYIEYCEQMKDDTKYKVAYDTKNFFLEIYNEQKGIVVEKAFINDAAGNSRNPVSGTYRFGIYSNPEGSNSPLDIVSITYSPGDTKAKTAKFKNLDLNTTYYVFELDDNNQPIKVSKEATINNLQYTVEYSKEGNSNGENTIGNAAQCGDTVIVTNQSQTKILPSTGSCGTLFYRVAGTLMIFCAGLFMLIGYTKK</sequence>
<evidence type="ECO:0000313" key="9">
    <source>
        <dbReference type="EMBL" id="CUQ91802.1"/>
    </source>
</evidence>
<evidence type="ECO:0000256" key="5">
    <source>
        <dbReference type="ARBA" id="ARBA00023088"/>
    </source>
</evidence>
<dbReference type="SUPFAM" id="SSF49401">
    <property type="entry name" value="Bacterial adhesins"/>
    <property type="match status" value="1"/>
</dbReference>
<evidence type="ECO:0000256" key="3">
    <source>
        <dbReference type="ARBA" id="ARBA00022525"/>
    </source>
</evidence>
<gene>
    <name evidence="9" type="ORF">ERS852502_02496</name>
</gene>
<dbReference type="InterPro" id="IPR013783">
    <property type="entry name" value="Ig-like_fold"/>
</dbReference>
<dbReference type="InterPro" id="IPR011252">
    <property type="entry name" value="Fibrogen-bd_dom1"/>
</dbReference>
<feature type="compositionally biased region" description="Low complexity" evidence="6">
    <location>
        <begin position="120"/>
        <end position="136"/>
    </location>
</feature>
<dbReference type="Gene3D" id="2.60.40.1280">
    <property type="match status" value="1"/>
</dbReference>
<feature type="transmembrane region" description="Helical" evidence="7">
    <location>
        <begin position="1643"/>
        <end position="1664"/>
    </location>
</feature>
<protein>
    <recommendedName>
        <fullName evidence="8">SpaA-like prealbumin fold domain-containing protein</fullName>
    </recommendedName>
</protein>
<keyword evidence="2" id="KW-0134">Cell wall</keyword>
<keyword evidence="5" id="KW-0572">Peptidoglycan-anchor</keyword>
<dbReference type="GO" id="GO:0007155">
    <property type="term" value="P:cell adhesion"/>
    <property type="evidence" value="ECO:0007669"/>
    <property type="project" value="InterPro"/>
</dbReference>
<evidence type="ECO:0000259" key="8">
    <source>
        <dbReference type="Pfam" id="PF17802"/>
    </source>
</evidence>
<evidence type="ECO:0000256" key="2">
    <source>
        <dbReference type="ARBA" id="ARBA00022512"/>
    </source>
</evidence>
<dbReference type="Proteomes" id="UP000078383">
    <property type="component" value="Unassembled WGS sequence"/>
</dbReference>
<feature type="domain" description="SpaA-like prealbumin fold" evidence="8">
    <location>
        <begin position="1372"/>
        <end position="1458"/>
    </location>
</feature>
<evidence type="ECO:0000256" key="4">
    <source>
        <dbReference type="ARBA" id="ARBA00022729"/>
    </source>
</evidence>
<keyword evidence="7" id="KW-0472">Membrane</keyword>
<evidence type="ECO:0000256" key="1">
    <source>
        <dbReference type="ARBA" id="ARBA00004191"/>
    </source>
</evidence>
<dbReference type="Pfam" id="PF17802">
    <property type="entry name" value="SpaA"/>
    <property type="match status" value="1"/>
</dbReference>
<evidence type="ECO:0000256" key="7">
    <source>
        <dbReference type="SAM" id="Phobius"/>
    </source>
</evidence>
<keyword evidence="7" id="KW-1133">Transmembrane helix</keyword>
<keyword evidence="4" id="KW-0732">Signal</keyword>
<reference evidence="9 10" key="1">
    <citation type="submission" date="2015-09" db="EMBL/GenBank/DDBJ databases">
        <authorList>
            <consortium name="Pathogen Informatics"/>
        </authorList>
    </citation>
    <scope>NUCLEOTIDE SEQUENCE [LARGE SCALE GENOMIC DNA]</scope>
    <source>
        <strain evidence="9 10">2789STDY5834889</strain>
    </source>
</reference>
<organism evidence="9 10">
    <name type="scientific">[Ruminococcus] torques</name>
    <dbReference type="NCBI Taxonomy" id="33039"/>
    <lineage>
        <taxon>Bacteria</taxon>
        <taxon>Bacillati</taxon>
        <taxon>Bacillota</taxon>
        <taxon>Clostridia</taxon>
        <taxon>Lachnospirales</taxon>
        <taxon>Lachnospiraceae</taxon>
        <taxon>Mediterraneibacter</taxon>
    </lineage>
</organism>
<dbReference type="Gene3D" id="2.60.40.10">
    <property type="entry name" value="Immunoglobulins"/>
    <property type="match status" value="1"/>
</dbReference>
<dbReference type="EMBL" id="CZBX01000012">
    <property type="protein sequence ID" value="CUQ91802.1"/>
    <property type="molecule type" value="Genomic_DNA"/>
</dbReference>
<accession>A0A175A0H1</accession>
<proteinExistence type="predicted"/>
<evidence type="ECO:0000256" key="6">
    <source>
        <dbReference type="SAM" id="MobiDB-lite"/>
    </source>
</evidence>
<name>A0A175A0H1_9FIRM</name>
<dbReference type="InterPro" id="IPR041033">
    <property type="entry name" value="SpaA_PFL_dom_1"/>
</dbReference>
<feature type="compositionally biased region" description="Low complexity" evidence="6">
    <location>
        <begin position="82"/>
        <end position="110"/>
    </location>
</feature>
<comment type="subcellular location">
    <subcellularLocation>
        <location evidence="1">Secreted</location>
        <location evidence="1">Cell wall</location>
    </subcellularLocation>
</comment>
<evidence type="ECO:0000313" key="10">
    <source>
        <dbReference type="Proteomes" id="UP000078383"/>
    </source>
</evidence>
<feature type="region of interest" description="Disordered" evidence="6">
    <location>
        <begin position="66"/>
        <end position="138"/>
    </location>
</feature>